<dbReference type="RefSeq" id="WP_255841237.1">
    <property type="nucleotide sequence ID" value="NZ_CP094358.1"/>
</dbReference>
<dbReference type="InterPro" id="IPR024079">
    <property type="entry name" value="MetalloPept_cat_dom_sf"/>
</dbReference>
<feature type="domain" description="Peptidase M13 N-terminal" evidence="9">
    <location>
        <begin position="49"/>
        <end position="428"/>
    </location>
</feature>
<accession>A0A9E6ZP13</accession>
<dbReference type="GO" id="GO:0004222">
    <property type="term" value="F:metalloendopeptidase activity"/>
    <property type="evidence" value="ECO:0007669"/>
    <property type="project" value="InterPro"/>
</dbReference>
<dbReference type="Gene3D" id="1.10.1380.10">
    <property type="entry name" value="Neutral endopeptidase , domain2"/>
    <property type="match status" value="1"/>
</dbReference>
<evidence type="ECO:0000256" key="5">
    <source>
        <dbReference type="ARBA" id="ARBA00022801"/>
    </source>
</evidence>
<dbReference type="InterPro" id="IPR008753">
    <property type="entry name" value="Peptidase_M13_N"/>
</dbReference>
<keyword evidence="11" id="KW-1185">Reference proteome</keyword>
<dbReference type="AlphaFoldDB" id="A0A9E6ZP13"/>
<keyword evidence="6" id="KW-0862">Zinc</keyword>
<dbReference type="EMBL" id="CP094358">
    <property type="protein sequence ID" value="UOB16083.1"/>
    <property type="molecule type" value="Genomic_DNA"/>
</dbReference>
<evidence type="ECO:0000256" key="6">
    <source>
        <dbReference type="ARBA" id="ARBA00022833"/>
    </source>
</evidence>
<dbReference type="PROSITE" id="PS51885">
    <property type="entry name" value="NEPRILYSIN"/>
    <property type="match status" value="1"/>
</dbReference>
<dbReference type="Pfam" id="PF01431">
    <property type="entry name" value="Peptidase_M13"/>
    <property type="match status" value="1"/>
</dbReference>
<proteinExistence type="inferred from homology"/>
<dbReference type="InterPro" id="IPR042089">
    <property type="entry name" value="Peptidase_M13_dom_2"/>
</dbReference>
<dbReference type="PANTHER" id="PTHR11733">
    <property type="entry name" value="ZINC METALLOPROTEASE FAMILY M13 NEPRILYSIN-RELATED"/>
    <property type="match status" value="1"/>
</dbReference>
<sequence>MKKHSLAPLLAGGILFSLISCKTEKKEEVAEAEVIPGINLEYMDTSVEPKNDFFRYVNGKWLDSTEIPADRTTWGSFQELRKKTDSDALEILKEAVNDTSLDSESDQAKAVYLYQTIMDIEARNKQGIEPLKPYLEKVDAVKNIEDLQNLIIEMEPLGGIGFYGFGVGSDPKDSNRNVAYLGAGGLGMSRDYYVEDDADSQEKREKYKEHVAKMFQYIGYNEEDAQKEAAKILDFEIRMAKPRLDKVERRDPNKRYNPHSIAQLQKKVPAVNWTKYLDGIGAKKVDTVIISDVKYFDELQKILKENDIATWKAYLRWIVLNDAAGSLSEELETANWEFYSKTLQGAKEQRPRDERALQTLNWTVGEALGKLYVDKKFPPKAKAVAKEMIDNIVKAYEIRIKALPWMDDATKAKAIEKLTKTTIKVGYPDKWKDYSDLEIKSVKDGGSYLQNMLNAAKWNFNEEISKLSEPVDKTEWFMAPQIVNAYYNPSYNEIVFPAAILQPPFFNFQADAAVNYGGMGAVIGHEISHGFDDSGAKYDANGNLENWWTDKDFEEFNRLGDSLAAQYSKIEVLPEVFINGKFTLGENIGDLGGVNAAYDGLQMHLKEHGNPGLIDGFTPEQRFFISWATVWRTKMRDEALKNRIKTDPHSPGMYRATQPLLNIDAFYNAFDIKEGDKMYIVPENRIKIW</sequence>
<keyword evidence="3" id="KW-0645">Protease</keyword>
<evidence type="ECO:0000256" key="4">
    <source>
        <dbReference type="ARBA" id="ARBA00022723"/>
    </source>
</evidence>
<evidence type="ECO:0000259" key="8">
    <source>
        <dbReference type="Pfam" id="PF01431"/>
    </source>
</evidence>
<dbReference type="PANTHER" id="PTHR11733:SF167">
    <property type="entry name" value="FI17812P1-RELATED"/>
    <property type="match status" value="1"/>
</dbReference>
<protein>
    <submittedName>
        <fullName evidence="10">M13 family metallopeptidase</fullName>
    </submittedName>
</protein>
<gene>
    <name evidence="10" type="ORF">MQE35_10070</name>
</gene>
<dbReference type="SUPFAM" id="SSF55486">
    <property type="entry name" value="Metalloproteases ('zincins'), catalytic domain"/>
    <property type="match status" value="1"/>
</dbReference>
<dbReference type="GO" id="GO:0016485">
    <property type="term" value="P:protein processing"/>
    <property type="evidence" value="ECO:0007669"/>
    <property type="project" value="TreeGrafter"/>
</dbReference>
<dbReference type="CDD" id="cd08662">
    <property type="entry name" value="M13"/>
    <property type="match status" value="1"/>
</dbReference>
<name>A0A9E6ZP13_9FLAO</name>
<keyword evidence="5" id="KW-0378">Hydrolase</keyword>
<reference evidence="10" key="1">
    <citation type="submission" date="2022-03" db="EMBL/GenBank/DDBJ databases">
        <title>Description of Abyssus ytuae gen. nov., sp. nov., a novel member of the family Flavobacteriaceae isolated from the sediment of Mariana Trench.</title>
        <authorList>
            <person name="Zhang J."/>
            <person name="Xu X."/>
        </authorList>
    </citation>
    <scope>NUCLEOTIDE SEQUENCE</scope>
    <source>
        <strain evidence="10">MT3330</strain>
    </source>
</reference>
<feature type="domain" description="Peptidase M13 C-terminal" evidence="8">
    <location>
        <begin position="484"/>
        <end position="686"/>
    </location>
</feature>
<dbReference type="GO" id="GO:0005886">
    <property type="term" value="C:plasma membrane"/>
    <property type="evidence" value="ECO:0007669"/>
    <property type="project" value="TreeGrafter"/>
</dbReference>
<comment type="cofactor">
    <cofactor evidence="1">
        <name>Zn(2+)</name>
        <dbReference type="ChEBI" id="CHEBI:29105"/>
    </cofactor>
</comment>
<evidence type="ECO:0000256" key="3">
    <source>
        <dbReference type="ARBA" id="ARBA00022670"/>
    </source>
</evidence>
<dbReference type="Proteomes" id="UP000831290">
    <property type="component" value="Chromosome"/>
</dbReference>
<keyword evidence="7" id="KW-0482">Metalloprotease</keyword>
<dbReference type="KEGG" id="fbm:MQE35_10070"/>
<evidence type="ECO:0000256" key="2">
    <source>
        <dbReference type="ARBA" id="ARBA00007357"/>
    </source>
</evidence>
<evidence type="ECO:0000313" key="10">
    <source>
        <dbReference type="EMBL" id="UOB16083.1"/>
    </source>
</evidence>
<evidence type="ECO:0000256" key="1">
    <source>
        <dbReference type="ARBA" id="ARBA00001947"/>
    </source>
</evidence>
<evidence type="ECO:0000256" key="7">
    <source>
        <dbReference type="ARBA" id="ARBA00023049"/>
    </source>
</evidence>
<dbReference type="InterPro" id="IPR018497">
    <property type="entry name" value="Peptidase_M13_C"/>
</dbReference>
<dbReference type="Pfam" id="PF05649">
    <property type="entry name" value="Peptidase_M13_N"/>
    <property type="match status" value="1"/>
</dbReference>
<comment type="similarity">
    <text evidence="2">Belongs to the peptidase M13 family.</text>
</comment>
<evidence type="ECO:0000259" key="9">
    <source>
        <dbReference type="Pfam" id="PF05649"/>
    </source>
</evidence>
<organism evidence="10 11">
    <name type="scientific">Abyssalbus ytuae</name>
    <dbReference type="NCBI Taxonomy" id="2926907"/>
    <lineage>
        <taxon>Bacteria</taxon>
        <taxon>Pseudomonadati</taxon>
        <taxon>Bacteroidota</taxon>
        <taxon>Flavobacteriia</taxon>
        <taxon>Flavobacteriales</taxon>
        <taxon>Flavobacteriaceae</taxon>
        <taxon>Abyssalbus</taxon>
    </lineage>
</organism>
<dbReference type="InterPro" id="IPR000718">
    <property type="entry name" value="Peptidase_M13"/>
</dbReference>
<dbReference type="Gene3D" id="3.40.390.10">
    <property type="entry name" value="Collagenase (Catalytic Domain)"/>
    <property type="match status" value="1"/>
</dbReference>
<keyword evidence="4" id="KW-0479">Metal-binding</keyword>
<dbReference type="PROSITE" id="PS51257">
    <property type="entry name" value="PROKAR_LIPOPROTEIN"/>
    <property type="match status" value="1"/>
</dbReference>
<dbReference type="GO" id="GO:0046872">
    <property type="term" value="F:metal ion binding"/>
    <property type="evidence" value="ECO:0007669"/>
    <property type="project" value="UniProtKB-KW"/>
</dbReference>
<dbReference type="PRINTS" id="PR00786">
    <property type="entry name" value="NEPRILYSIN"/>
</dbReference>
<evidence type="ECO:0000313" key="11">
    <source>
        <dbReference type="Proteomes" id="UP000831290"/>
    </source>
</evidence>